<keyword evidence="1" id="KW-0472">Membrane</keyword>
<dbReference type="EMBL" id="HBFX01034193">
    <property type="protein sequence ID" value="CAD8969598.1"/>
    <property type="molecule type" value="Transcribed_RNA"/>
</dbReference>
<organism evidence="2">
    <name type="scientific">Hemiselmis andersenii</name>
    <name type="common">Cryptophyte alga</name>
    <dbReference type="NCBI Taxonomy" id="464988"/>
    <lineage>
        <taxon>Eukaryota</taxon>
        <taxon>Cryptophyceae</taxon>
        <taxon>Cryptomonadales</taxon>
        <taxon>Hemiselmidaceae</taxon>
        <taxon>Hemiselmis</taxon>
    </lineage>
</organism>
<evidence type="ECO:0000256" key="1">
    <source>
        <dbReference type="SAM" id="Phobius"/>
    </source>
</evidence>
<accession>A0A7S1EBC7</accession>
<keyword evidence="1" id="KW-0812">Transmembrane</keyword>
<feature type="transmembrane region" description="Helical" evidence="1">
    <location>
        <begin position="15"/>
        <end position="35"/>
    </location>
</feature>
<sequence>MTDAQQQAIMQDWTIVFTNIIVSGIFGVFQIAFGVHHIALVRQNATTIETIGKGRLRKRQLAVFDLGVRGNIEQVFGTNASTWALPCVQGCQGDGYTWPHNSSPSVTETRP</sequence>
<name>A0A7S1EBC7_HEMAN</name>
<keyword evidence="1" id="KW-1133">Transmembrane helix</keyword>
<evidence type="ECO:0000313" key="2">
    <source>
        <dbReference type="EMBL" id="CAD8969598.1"/>
    </source>
</evidence>
<reference evidence="2" key="1">
    <citation type="submission" date="2021-01" db="EMBL/GenBank/DDBJ databases">
        <authorList>
            <person name="Corre E."/>
            <person name="Pelletier E."/>
            <person name="Niang G."/>
            <person name="Scheremetjew M."/>
            <person name="Finn R."/>
            <person name="Kale V."/>
            <person name="Holt S."/>
            <person name="Cochrane G."/>
            <person name="Meng A."/>
            <person name="Brown T."/>
            <person name="Cohen L."/>
        </authorList>
    </citation>
    <scope>NUCLEOTIDE SEQUENCE</scope>
    <source>
        <strain evidence="2">CCMP644</strain>
    </source>
</reference>
<evidence type="ECO:0008006" key="3">
    <source>
        <dbReference type="Google" id="ProtNLM"/>
    </source>
</evidence>
<proteinExistence type="predicted"/>
<protein>
    <recommendedName>
        <fullName evidence="3">Palmitoyltransferase</fullName>
    </recommendedName>
</protein>
<gene>
    <name evidence="2" type="ORF">HAND00432_LOCUS20595</name>
</gene>
<dbReference type="AlphaFoldDB" id="A0A7S1EBC7"/>